<dbReference type="Pfam" id="PF01497">
    <property type="entry name" value="Peripla_BP_2"/>
    <property type="match status" value="1"/>
</dbReference>
<accession>A0A212ABU6</accession>
<dbReference type="InterPro" id="IPR050902">
    <property type="entry name" value="ABC_Transporter_SBP"/>
</dbReference>
<comment type="caution">
    <text evidence="2">The sequence shown here is derived from an EMBL/GenBank/DDBJ whole genome shotgun (WGS) entry which is preliminary data.</text>
</comment>
<dbReference type="SUPFAM" id="SSF53807">
    <property type="entry name" value="Helical backbone' metal receptor"/>
    <property type="match status" value="1"/>
</dbReference>
<evidence type="ECO:0000259" key="1">
    <source>
        <dbReference type="PROSITE" id="PS50983"/>
    </source>
</evidence>
<evidence type="ECO:0000313" key="2">
    <source>
        <dbReference type="EMBL" id="OWJ78222.1"/>
    </source>
</evidence>
<dbReference type="OrthoDB" id="1632039at2"/>
<protein>
    <submittedName>
        <fullName evidence="2">Cobalamin ABC transporter substrate-binding protein</fullName>
    </submittedName>
</protein>
<gene>
    <name evidence="2" type="ORF">CDV49_09290</name>
</gene>
<keyword evidence="3" id="KW-1185">Reference proteome</keyword>
<dbReference type="PANTHER" id="PTHR30535">
    <property type="entry name" value="VITAMIN B12-BINDING PROTEIN"/>
    <property type="match status" value="1"/>
</dbReference>
<evidence type="ECO:0000313" key="3">
    <source>
        <dbReference type="Proteomes" id="UP000196878"/>
    </source>
</evidence>
<proteinExistence type="predicted"/>
<reference evidence="2 3" key="1">
    <citation type="submission" date="2016-12" db="EMBL/GenBank/DDBJ databases">
        <title>Comparison of Traditional DNA-DNA Hybridization with In Silico Genomic Analysis.</title>
        <authorList>
            <person name="Nicholson A.C."/>
            <person name="Humrighouse B.W."/>
            <person name="Graziano J."/>
            <person name="Lasker B."/>
            <person name="Whitney A.M."/>
            <person name="Mcquiston J.R."/>
        </authorList>
    </citation>
    <scope>NUCLEOTIDE SEQUENCE [LARGE SCALE GENOMIC DNA]</scope>
    <source>
        <strain evidence="2 3">H2240</strain>
    </source>
</reference>
<dbReference type="PROSITE" id="PS50983">
    <property type="entry name" value="FE_B12_PBP"/>
    <property type="match status" value="1"/>
</dbReference>
<dbReference type="EMBL" id="NIPW01000012">
    <property type="protein sequence ID" value="OWJ78222.1"/>
    <property type="molecule type" value="Genomic_DNA"/>
</dbReference>
<dbReference type="Gene3D" id="3.40.50.1980">
    <property type="entry name" value="Nitrogenase molybdenum iron protein domain"/>
    <property type="match status" value="2"/>
</dbReference>
<dbReference type="InterPro" id="IPR002491">
    <property type="entry name" value="ABC_transptr_periplasmic_BD"/>
</dbReference>
<feature type="domain" description="Fe/B12 periplasmic-binding" evidence="1">
    <location>
        <begin position="5"/>
        <end position="251"/>
    </location>
</feature>
<organism evidence="2 3">
    <name type="scientific">Haematobacter genomosp. 1</name>
    <dbReference type="NCBI Taxonomy" id="366618"/>
    <lineage>
        <taxon>Bacteria</taxon>
        <taxon>Pseudomonadati</taxon>
        <taxon>Pseudomonadota</taxon>
        <taxon>Alphaproteobacteria</taxon>
        <taxon>Rhodobacterales</taxon>
        <taxon>Paracoccaceae</taxon>
        <taxon>Haematobacter</taxon>
    </lineage>
</organism>
<dbReference type="Proteomes" id="UP000196878">
    <property type="component" value="Unassembled WGS sequence"/>
</dbReference>
<dbReference type="AlphaFoldDB" id="A0A212ABU6"/>
<name>A0A212ABU6_9RHOB</name>
<sequence>MAPRRVVSVNLCTDQLAMMLAAPGQLVSISHLASDPRSSAMTEEAARYPRNHGLAEEIVLLQPDLVLAGRYGSAATTALLRRIGVPVEVFDPETSLAGIRDNVRRMGAALGRTAEAQSLVKRFDADLAALGQPPADRRRAALYYANGYTAGDGSLAGEILAAAGLANIASELGLRGGGMVSLEQLVLADPDLIIRGERYAGSSRAEDLLDHPALAALAGAAQGALADADWVCGTPHVIDAVRRLRDRAAYP</sequence>
<dbReference type="PANTHER" id="PTHR30535:SF34">
    <property type="entry name" value="MOLYBDATE-BINDING PROTEIN MOLA"/>
    <property type="match status" value="1"/>
</dbReference>